<dbReference type="InterPro" id="IPR036380">
    <property type="entry name" value="Isochorismatase-like_sf"/>
</dbReference>
<gene>
    <name evidence="4" type="ORF">AMD01_05435</name>
</gene>
<dbReference type="SUPFAM" id="SSF52499">
    <property type="entry name" value="Isochorismatase-like hydrolases"/>
    <property type="match status" value="1"/>
</dbReference>
<dbReference type="InterPro" id="IPR050272">
    <property type="entry name" value="Isochorismatase-like_hydrls"/>
</dbReference>
<dbReference type="InterPro" id="IPR000868">
    <property type="entry name" value="Isochorismatase-like_dom"/>
</dbReference>
<evidence type="ECO:0000313" key="5">
    <source>
        <dbReference type="Proteomes" id="UP000037558"/>
    </source>
</evidence>
<dbReference type="CDD" id="cd01014">
    <property type="entry name" value="nicotinamidase_related"/>
    <property type="match status" value="1"/>
</dbReference>
<keyword evidence="5" id="KW-1185">Reference proteome</keyword>
<dbReference type="STRING" id="284581.AMD01_05435"/>
<dbReference type="Pfam" id="PF00857">
    <property type="entry name" value="Isochorismatase"/>
    <property type="match status" value="1"/>
</dbReference>
<comment type="similarity">
    <text evidence="1">Belongs to the isochorismatase family.</text>
</comment>
<evidence type="ECO:0000313" key="4">
    <source>
        <dbReference type="EMBL" id="KOO47488.1"/>
    </source>
</evidence>
<dbReference type="EMBL" id="LILC01000007">
    <property type="protein sequence ID" value="KOO47488.1"/>
    <property type="molecule type" value="Genomic_DNA"/>
</dbReference>
<dbReference type="PANTHER" id="PTHR43540">
    <property type="entry name" value="PEROXYUREIDOACRYLATE/UREIDOACRYLATE AMIDOHYDROLASE-RELATED"/>
    <property type="match status" value="1"/>
</dbReference>
<evidence type="ECO:0000256" key="2">
    <source>
        <dbReference type="ARBA" id="ARBA00022801"/>
    </source>
</evidence>
<dbReference type="RefSeq" id="WP_053400394.1">
    <property type="nucleotide sequence ID" value="NZ_LILC01000007.1"/>
</dbReference>
<sequence length="194" mass="21597">MTATNPVLVLIDVQQGFEDPAWGERNNPHAEVQMKRVLDTWRKQQLPVIHVQHASTNPQSPLHPKQPGFRFKQGFDPLDDEYLVRKHVNSSFIGTELDSYLKANGVETLVFVGLTTNHCMSTTVRMAGNLGYRSYVLHDATACFDAVSFDGKHVKAENLHYAALTSLHGEFATVVSTEDMIKTIQGFKQGAISS</sequence>
<dbReference type="Proteomes" id="UP000037558">
    <property type="component" value="Unassembled WGS sequence"/>
</dbReference>
<evidence type="ECO:0000259" key="3">
    <source>
        <dbReference type="Pfam" id="PF00857"/>
    </source>
</evidence>
<dbReference type="GO" id="GO:0016787">
    <property type="term" value="F:hydrolase activity"/>
    <property type="evidence" value="ECO:0007669"/>
    <property type="project" value="UniProtKB-KW"/>
</dbReference>
<organism evidence="4 5">
    <name type="scientific">Priestia koreensis</name>
    <dbReference type="NCBI Taxonomy" id="284581"/>
    <lineage>
        <taxon>Bacteria</taxon>
        <taxon>Bacillati</taxon>
        <taxon>Bacillota</taxon>
        <taxon>Bacilli</taxon>
        <taxon>Bacillales</taxon>
        <taxon>Bacillaceae</taxon>
        <taxon>Priestia</taxon>
    </lineage>
</organism>
<keyword evidence="2" id="KW-0378">Hydrolase</keyword>
<name>A0A0M0LA33_9BACI</name>
<feature type="domain" description="Isochorismatase-like" evidence="3">
    <location>
        <begin position="7"/>
        <end position="179"/>
    </location>
</feature>
<dbReference type="PANTHER" id="PTHR43540:SF1">
    <property type="entry name" value="ISOCHORISMATASE HYDROLASE"/>
    <property type="match status" value="1"/>
</dbReference>
<evidence type="ECO:0000256" key="1">
    <source>
        <dbReference type="ARBA" id="ARBA00006336"/>
    </source>
</evidence>
<dbReference type="Gene3D" id="3.40.50.850">
    <property type="entry name" value="Isochorismatase-like"/>
    <property type="match status" value="1"/>
</dbReference>
<proteinExistence type="inferred from homology"/>
<protein>
    <submittedName>
        <fullName evidence="4">Isochorismatase</fullName>
    </submittedName>
</protein>
<dbReference type="PATRIC" id="fig|284581.3.peg.4466"/>
<dbReference type="AlphaFoldDB" id="A0A0M0LA33"/>
<reference evidence="5" key="1">
    <citation type="submission" date="2015-08" db="EMBL/GenBank/DDBJ databases">
        <title>Fjat-14210 dsm16467.</title>
        <authorList>
            <person name="Liu B."/>
            <person name="Wang J."/>
            <person name="Zhu Y."/>
            <person name="Liu G."/>
            <person name="Chen Q."/>
            <person name="Chen Z."/>
            <person name="Lan J."/>
            <person name="Che J."/>
            <person name="Ge C."/>
            <person name="Shi H."/>
            <person name="Pan Z."/>
            <person name="Liu X."/>
        </authorList>
    </citation>
    <scope>NUCLEOTIDE SEQUENCE [LARGE SCALE GENOMIC DNA]</scope>
    <source>
        <strain evidence="5">DSM 16467</strain>
    </source>
</reference>
<comment type="caution">
    <text evidence="4">The sequence shown here is derived from an EMBL/GenBank/DDBJ whole genome shotgun (WGS) entry which is preliminary data.</text>
</comment>
<accession>A0A0M0LA33</accession>
<dbReference type="OrthoDB" id="257098at2"/>